<accession>A0ABS2SU59</accession>
<dbReference type="Proteomes" id="UP001179280">
    <property type="component" value="Unassembled WGS sequence"/>
</dbReference>
<keyword evidence="2" id="KW-1185">Reference proteome</keyword>
<sequence>MVMDETSAQYLYRMIKKLMVKHEIDDLKMISRGSGVPASTLSSFLGAEGEINLKFEEALTVTKYFNSIEFLKIMESYCLKLDDLNGIVNALEFASNYNQSYLTDKLIAKHQNRTGLIKDWVTIYSLNSRKREQASSTFVKQVRDLVSQVSTNEMKIRLQLMETEMVAHDDYKALMALTEDLNIMLYEMDDSYLKESFKVKIYSYFATAMLYYKNDQDQAIEYANYLIQNKITPMYLMASAHLTIGQAFLFEEQEASLRNIRIAIEMFHLCGHEKYAQQIRENDLMFVQNYHEEKVDLCALSGEELAHQLIVRKQYKQALAVLKLVEKTSFSTVYQGIASKDRLLLEETLEEFLSSGMYYFANYVERELMKLMAEPEPDGTVTEPVLET</sequence>
<gene>
    <name evidence="1" type="ORF">JOC54_002335</name>
</gene>
<proteinExistence type="predicted"/>
<keyword evidence="1" id="KW-0282">Flagellum</keyword>
<comment type="caution">
    <text evidence="1">The sequence shown here is derived from an EMBL/GenBank/DDBJ whole genome shotgun (WGS) entry which is preliminary data.</text>
</comment>
<name>A0ABS2SU59_9BACI</name>
<protein>
    <submittedName>
        <fullName evidence="1">Flagellar biosynthesis regulator FlbT</fullName>
    </submittedName>
</protein>
<organism evidence="1 2">
    <name type="scientific">Shouchella xiaoxiensis</name>
    <dbReference type="NCBI Taxonomy" id="766895"/>
    <lineage>
        <taxon>Bacteria</taxon>
        <taxon>Bacillati</taxon>
        <taxon>Bacillota</taxon>
        <taxon>Bacilli</taxon>
        <taxon>Bacillales</taxon>
        <taxon>Bacillaceae</taxon>
        <taxon>Shouchella</taxon>
    </lineage>
</organism>
<dbReference type="RefSeq" id="WP_204466398.1">
    <property type="nucleotide sequence ID" value="NZ_JAFBCV010000006.1"/>
</dbReference>
<dbReference type="NCBIfam" id="NF038310">
    <property type="entry name" value="lysogeny_AimR"/>
    <property type="match status" value="1"/>
</dbReference>
<dbReference type="Pfam" id="PF22871">
    <property type="entry name" value="AimR"/>
    <property type="match status" value="1"/>
</dbReference>
<evidence type="ECO:0000313" key="1">
    <source>
        <dbReference type="EMBL" id="MBM7839065.1"/>
    </source>
</evidence>
<dbReference type="InterPro" id="IPR047705">
    <property type="entry name" value="AimR-like"/>
</dbReference>
<reference evidence="1" key="1">
    <citation type="submission" date="2021-01" db="EMBL/GenBank/DDBJ databases">
        <title>Genomic Encyclopedia of Type Strains, Phase IV (KMG-IV): sequencing the most valuable type-strain genomes for metagenomic binning, comparative biology and taxonomic classification.</title>
        <authorList>
            <person name="Goeker M."/>
        </authorList>
    </citation>
    <scope>NUCLEOTIDE SEQUENCE</scope>
    <source>
        <strain evidence="1">DSM 21943</strain>
    </source>
</reference>
<dbReference type="EMBL" id="JAFBCV010000006">
    <property type="protein sequence ID" value="MBM7839065.1"/>
    <property type="molecule type" value="Genomic_DNA"/>
</dbReference>
<evidence type="ECO:0000313" key="2">
    <source>
        <dbReference type="Proteomes" id="UP001179280"/>
    </source>
</evidence>
<keyword evidence="1" id="KW-0969">Cilium</keyword>
<keyword evidence="1" id="KW-0966">Cell projection</keyword>